<dbReference type="Pfam" id="PF13353">
    <property type="entry name" value="Fer4_12"/>
    <property type="match status" value="1"/>
</dbReference>
<proteinExistence type="predicted"/>
<evidence type="ECO:0000313" key="1">
    <source>
        <dbReference type="EMBL" id="MDQ9090140.1"/>
    </source>
</evidence>
<protein>
    <submittedName>
        <fullName evidence="1">Anaerobic ribonucleoside-triphosphate reductase activating protein</fullName>
    </submittedName>
</protein>
<dbReference type="InterPro" id="IPR013785">
    <property type="entry name" value="Aldolase_TIM"/>
</dbReference>
<evidence type="ECO:0000313" key="2">
    <source>
        <dbReference type="Proteomes" id="UP001226574"/>
    </source>
</evidence>
<comment type="caution">
    <text evidence="1">The sequence shown here is derived from an EMBL/GenBank/DDBJ whole genome shotgun (WGS) entry which is preliminary data.</text>
</comment>
<organism evidence="1 2">
    <name type="scientific">Pseudoalteromonas haloplanktis</name>
    <name type="common">Alteromonas haloplanktis</name>
    <dbReference type="NCBI Taxonomy" id="228"/>
    <lineage>
        <taxon>Bacteria</taxon>
        <taxon>Pseudomonadati</taxon>
        <taxon>Pseudomonadota</taxon>
        <taxon>Gammaproteobacteria</taxon>
        <taxon>Alteromonadales</taxon>
        <taxon>Pseudoalteromonadaceae</taxon>
        <taxon>Pseudoalteromonas</taxon>
    </lineage>
</organism>
<dbReference type="NCBIfam" id="TIGR02826">
    <property type="entry name" value="RNR_activ_nrdG3"/>
    <property type="match status" value="1"/>
</dbReference>
<reference evidence="1 2" key="1">
    <citation type="submission" date="2023-08" db="EMBL/GenBank/DDBJ databases">
        <title>Pseudoalteromonas haloplanktis LL1 genome.</title>
        <authorList>
            <person name="Wu S."/>
        </authorList>
    </citation>
    <scope>NUCLEOTIDE SEQUENCE [LARGE SCALE GENOMIC DNA]</scope>
    <source>
        <strain evidence="1 2">LL1</strain>
    </source>
</reference>
<dbReference type="RefSeq" id="WP_309038133.1">
    <property type="nucleotide sequence ID" value="NZ_JAVIFY010000001.1"/>
</dbReference>
<accession>A0ABU1B748</accession>
<name>A0ABU1B748_PSEHA</name>
<keyword evidence="2" id="KW-1185">Reference proteome</keyword>
<dbReference type="Gene3D" id="3.20.20.70">
    <property type="entry name" value="Aldolase class I"/>
    <property type="match status" value="1"/>
</dbReference>
<sequence length="150" mass="16805">MFNILSPDIVFQEVPKEISLALTVTGCQIGCKGCHSPHIWNPQHGSPLTAMRLTELLEQYGSLITCVVFFGGEWQSQQLCSLLFQCQTAGFKTCLYTGEEDVSNTIKAHLDYLKTGPWRSEVGGLASRNSNQRFIDIATKKQLNYLFIKD</sequence>
<gene>
    <name evidence="1" type="primary">nrdG</name>
    <name evidence="1" type="ORF">RC083_00895</name>
</gene>
<dbReference type="InterPro" id="IPR014191">
    <property type="entry name" value="Anaer_RNR_activator"/>
</dbReference>
<dbReference type="EMBL" id="JAVIFY010000001">
    <property type="protein sequence ID" value="MDQ9090140.1"/>
    <property type="molecule type" value="Genomic_DNA"/>
</dbReference>
<dbReference type="Proteomes" id="UP001226574">
    <property type="component" value="Unassembled WGS sequence"/>
</dbReference>